<feature type="compositionally biased region" description="Basic and acidic residues" evidence="1">
    <location>
        <begin position="325"/>
        <end position="336"/>
    </location>
</feature>
<sequence>MASTHRAPKQWCLSKIETITSFENWRQNLIYSLSLDSNFAPFLAEDATWGKKTRAQPLRGFTDDGEAVAQNSRQTAQQKVNFLELMLGQTANYCPIISRNTLVKNSTSIQSIWNTIREHFGFQVTGAHFLDFTNLRLETDERPEDLYQRLVAFVEDCLLRANSLSHHGVQLAEDEELSPTVENLIVLTWLRLINPELPKLVKQRYGTELRSRTLASIKPEISQALSSLLEEIHTADDAKIMRTAVSSYRKPGSERLLARPNTRSNRPLKSCPLCKQAGRTNSSHFLSECNFLPDQDRRYMVKARQIAEILEDIPESESSINRADPACDLRDEEPKTSSRAYRIQTRQSPYVDMFYDHHPVRITIDSGATGNMIRHRTVQRLGCRVAESSQSVHQADGSSPLHVVGETRLSFHRDGKEFIFEGLVIENLDVDVLAGTPFMETNDVAVRPAKRQVILSNAARRALVLRAPPTSTTVWPGEFVEIELPGDVPADTEYALEPRIDAPSVKRLTASQLWPCPNIVSSVAGRIRIPNLSSEPRSLKRNEHFCQVRPVYTPELNCGDHKLAVHPAPKSLQTHTFSSDVCLDPDNLLPQDVRRKFTLLMESYDHVFDRDIKGYNGAAGSFEAKVNMGPVEPPQRKGRLPQYARDQLQELQAKFDELEKLGVFKRPEDVNVSVEYLNPSFLVKKSSGGSRLVTAFADVGRYSKPQPSLMSNVDSTLRHIAQWKHLIATDLTNAFYQIPLAHESMKYCGVATPFRGVRVYVRSAMGMPGSETALEELMCRVLGDLLEEGVVAKIADDLYCGGNTPEELLQNWKRVLVALQKSDLRLSALKTVINPKSTTILGWIWNSGTLSASPHRIATLASCQKPETVYRLRSFIGAFKVLSRVIPGCSSLLSKLDDAVAGRQSKEQIQWTDELHAVFCRAQAALSAARTITLPKPEDQIWIVTDGAIRSPGIGATLYVTRNGKLRVAGFFSAKLRGSQVRWLPCEVEALSIAVAVKHFSPYLIQSHHQACILTDSKPCVQAYEKLCRGEFSASPRVSTFLSTVSRYQASVRHVSGSAILPSDFASRNAAPCEDEACQICSFTKQTQDSVIRRAAVQDILSGVERLPFTNRATWGPIQAECPELRRTRAHLLQGTRPSKKLTNVTDVKRYLLVATIAKDGLLVVKRNEPLVPSRECIIIPRQVLEGLLTALHIRLSHPSSHQLKVVVKRYLFALDMDKVVNRVSESCHHCAALRKTPTARIEQSSCSPPSTVGVAFAADIAKRSKQLILVLRECVTSLTATTLLENERHDTLRDALIRLCVPMRPLDGPIAVIRTDPAPGFKALADDDTLKQHRISLEIGHAKNPNKNPVAERAVQEVVSELLHRDPLGGPVSHVTLAVATANLNSRIRTRGLSAREMWSQRDQFSNEQIPLQDQDIIMKQNEQRTSNHAHSEKSKAPVAEFRTPERITVGDLVYLYSDRNKTRARDRYLVVEVKGPFCNVKKFVGSQLRNTSYHVKISECYRVPSELKRSRQSTPNDEDSSADEAESSQPPMLSQVTPPPPAPPSIPTAISTPPSQTSHCNEPSVNANAYCEPSNLEGEPHTEDESRGNEYVNGPGESVPLRRSSRQRRPPERFGDYVMDK</sequence>
<dbReference type="GO" id="GO:0015074">
    <property type="term" value="P:DNA integration"/>
    <property type="evidence" value="ECO:0007669"/>
    <property type="project" value="InterPro"/>
</dbReference>
<feature type="region of interest" description="Disordered" evidence="1">
    <location>
        <begin position="317"/>
        <end position="337"/>
    </location>
</feature>
<dbReference type="Gene3D" id="3.30.70.270">
    <property type="match status" value="2"/>
</dbReference>
<feature type="region of interest" description="Disordered" evidence="1">
    <location>
        <begin position="1507"/>
        <end position="1623"/>
    </location>
</feature>
<dbReference type="InterPro" id="IPR036397">
    <property type="entry name" value="RNaseH_sf"/>
</dbReference>
<evidence type="ECO:0000313" key="2">
    <source>
        <dbReference type="EMBL" id="CAB3986322.1"/>
    </source>
</evidence>
<feature type="compositionally biased region" description="Basic and acidic residues" evidence="1">
    <location>
        <begin position="1611"/>
        <end position="1623"/>
    </location>
</feature>
<dbReference type="Gene3D" id="1.10.340.70">
    <property type="match status" value="1"/>
</dbReference>
<dbReference type="SUPFAM" id="SSF56672">
    <property type="entry name" value="DNA/RNA polymerases"/>
    <property type="match status" value="1"/>
</dbReference>
<dbReference type="GO" id="GO:0003676">
    <property type="term" value="F:nucleic acid binding"/>
    <property type="evidence" value="ECO:0007669"/>
    <property type="project" value="InterPro"/>
</dbReference>
<dbReference type="InterPro" id="IPR041577">
    <property type="entry name" value="RT_RNaseH_2"/>
</dbReference>
<keyword evidence="3" id="KW-1185">Reference proteome</keyword>
<dbReference type="InterPro" id="IPR000477">
    <property type="entry name" value="RT_dom"/>
</dbReference>
<dbReference type="PANTHER" id="PTHR37984">
    <property type="entry name" value="PROTEIN CBG26694"/>
    <property type="match status" value="1"/>
</dbReference>
<comment type="caution">
    <text evidence="2">The sequence shown here is derived from an EMBL/GenBank/DDBJ whole genome shotgun (WGS) entry which is preliminary data.</text>
</comment>
<dbReference type="SUPFAM" id="SSF53098">
    <property type="entry name" value="Ribonuclease H-like"/>
    <property type="match status" value="1"/>
</dbReference>
<dbReference type="Gene3D" id="3.30.420.10">
    <property type="entry name" value="Ribonuclease H-like superfamily/Ribonuclease H"/>
    <property type="match status" value="1"/>
</dbReference>
<dbReference type="InterPro" id="IPR001584">
    <property type="entry name" value="Integrase_cat-core"/>
</dbReference>
<dbReference type="InterPro" id="IPR012337">
    <property type="entry name" value="RNaseH-like_sf"/>
</dbReference>
<dbReference type="InterPro" id="IPR021109">
    <property type="entry name" value="Peptidase_aspartic_dom_sf"/>
</dbReference>
<name>A0A7D9HJG3_PARCT</name>
<dbReference type="CDD" id="cd00303">
    <property type="entry name" value="retropepsin_like"/>
    <property type="match status" value="1"/>
</dbReference>
<dbReference type="Proteomes" id="UP001152795">
    <property type="component" value="Unassembled WGS sequence"/>
</dbReference>
<dbReference type="InterPro" id="IPR043128">
    <property type="entry name" value="Rev_trsase/Diguanyl_cyclase"/>
</dbReference>
<dbReference type="EMBL" id="CACRXK020000999">
    <property type="protein sequence ID" value="CAB3986322.1"/>
    <property type="molecule type" value="Genomic_DNA"/>
</dbReference>
<evidence type="ECO:0000313" key="3">
    <source>
        <dbReference type="Proteomes" id="UP001152795"/>
    </source>
</evidence>
<dbReference type="Pfam" id="PF17919">
    <property type="entry name" value="RT_RNaseH_2"/>
    <property type="match status" value="1"/>
</dbReference>
<dbReference type="PANTHER" id="PTHR37984:SF9">
    <property type="entry name" value="INTEGRASE CATALYTIC DOMAIN-CONTAINING PROTEIN"/>
    <property type="match status" value="1"/>
</dbReference>
<gene>
    <name evidence="2" type="ORF">PACLA_8A068454</name>
</gene>
<dbReference type="PROSITE" id="PS50994">
    <property type="entry name" value="INTEGRASE"/>
    <property type="match status" value="1"/>
</dbReference>
<feature type="compositionally biased region" description="Pro residues" evidence="1">
    <location>
        <begin position="1539"/>
        <end position="1548"/>
    </location>
</feature>
<protein>
    <submittedName>
        <fullName evidence="2">Retrovirus-related Pol poly from transposon opus</fullName>
    </submittedName>
</protein>
<dbReference type="Gene3D" id="3.10.10.10">
    <property type="entry name" value="HIV Type 1 Reverse Transcriptase, subunit A, domain 1"/>
    <property type="match status" value="1"/>
</dbReference>
<organism evidence="2 3">
    <name type="scientific">Paramuricea clavata</name>
    <name type="common">Red gorgonian</name>
    <name type="synonym">Violescent sea-whip</name>
    <dbReference type="NCBI Taxonomy" id="317549"/>
    <lineage>
        <taxon>Eukaryota</taxon>
        <taxon>Metazoa</taxon>
        <taxon>Cnidaria</taxon>
        <taxon>Anthozoa</taxon>
        <taxon>Octocorallia</taxon>
        <taxon>Malacalcyonacea</taxon>
        <taxon>Plexauridae</taxon>
        <taxon>Paramuricea</taxon>
    </lineage>
</organism>
<feature type="compositionally biased region" description="Basic and acidic residues" evidence="1">
    <location>
        <begin position="1580"/>
        <end position="1590"/>
    </location>
</feature>
<feature type="compositionally biased region" description="Polar residues" evidence="1">
    <location>
        <begin position="1558"/>
        <end position="1569"/>
    </location>
</feature>
<evidence type="ECO:0000256" key="1">
    <source>
        <dbReference type="SAM" id="MobiDB-lite"/>
    </source>
</evidence>
<reference evidence="2" key="1">
    <citation type="submission" date="2020-04" db="EMBL/GenBank/DDBJ databases">
        <authorList>
            <person name="Alioto T."/>
            <person name="Alioto T."/>
            <person name="Gomez Garrido J."/>
        </authorList>
    </citation>
    <scope>NUCLEOTIDE SEQUENCE</scope>
    <source>
        <strain evidence="2">A484AB</strain>
    </source>
</reference>
<dbReference type="SUPFAM" id="SSF50630">
    <property type="entry name" value="Acid proteases"/>
    <property type="match status" value="1"/>
</dbReference>
<feature type="compositionally biased region" description="Acidic residues" evidence="1">
    <location>
        <begin position="1518"/>
        <end position="1528"/>
    </location>
</feature>
<dbReference type="InterPro" id="IPR050951">
    <property type="entry name" value="Retrovirus_Pol_polyprotein"/>
</dbReference>
<proteinExistence type="predicted"/>
<dbReference type="OrthoDB" id="10066937at2759"/>
<dbReference type="InterPro" id="IPR043502">
    <property type="entry name" value="DNA/RNA_pol_sf"/>
</dbReference>
<dbReference type="Pfam" id="PF00078">
    <property type="entry name" value="RVT_1"/>
    <property type="match status" value="1"/>
</dbReference>
<accession>A0A7D9HJG3</accession>
<dbReference type="Gene3D" id="2.40.70.10">
    <property type="entry name" value="Acid Proteases"/>
    <property type="match status" value="1"/>
</dbReference>